<name>A0A5N6YE46_9EURO</name>
<evidence type="ECO:0000313" key="1">
    <source>
        <dbReference type="EMBL" id="KAE8342766.1"/>
    </source>
</evidence>
<accession>A0A5N6YE46</accession>
<gene>
    <name evidence="1" type="ORF">BDV24DRAFT_162296</name>
</gene>
<dbReference type="EMBL" id="ML737133">
    <property type="protein sequence ID" value="KAE8342766.1"/>
    <property type="molecule type" value="Genomic_DNA"/>
</dbReference>
<dbReference type="OrthoDB" id="2735833at2759"/>
<dbReference type="AlphaFoldDB" id="A0A5N6YE46"/>
<protein>
    <submittedName>
        <fullName evidence="1">Uncharacterized protein</fullName>
    </submittedName>
</protein>
<dbReference type="Proteomes" id="UP000325558">
    <property type="component" value="Unassembled WGS sequence"/>
</dbReference>
<sequence>MSRTMFVMGDLGGITGEFNSWSFKPRKAVIDQLEQDALDSAVQEAEDLFA</sequence>
<proteinExistence type="predicted"/>
<reference evidence="1" key="1">
    <citation type="submission" date="2019-04" db="EMBL/GenBank/DDBJ databases">
        <title>Friends and foes A comparative genomics study of 23 Aspergillus species from section Flavi.</title>
        <authorList>
            <consortium name="DOE Joint Genome Institute"/>
            <person name="Kjaerbolling I."/>
            <person name="Vesth T."/>
            <person name="Frisvad J.C."/>
            <person name="Nybo J.L."/>
            <person name="Theobald S."/>
            <person name="Kildgaard S."/>
            <person name="Isbrandt T."/>
            <person name="Kuo A."/>
            <person name="Sato A."/>
            <person name="Lyhne E.K."/>
            <person name="Kogle M.E."/>
            <person name="Wiebenga A."/>
            <person name="Kun R.S."/>
            <person name="Lubbers R.J."/>
            <person name="Makela M.R."/>
            <person name="Barry K."/>
            <person name="Chovatia M."/>
            <person name="Clum A."/>
            <person name="Daum C."/>
            <person name="Haridas S."/>
            <person name="He G."/>
            <person name="LaButti K."/>
            <person name="Lipzen A."/>
            <person name="Mondo S."/>
            <person name="Riley R."/>
            <person name="Salamov A."/>
            <person name="Simmons B.A."/>
            <person name="Magnuson J.K."/>
            <person name="Henrissat B."/>
            <person name="Mortensen U.H."/>
            <person name="Larsen T.O."/>
            <person name="Devries R.P."/>
            <person name="Grigoriev I.V."/>
            <person name="Machida M."/>
            <person name="Baker S.E."/>
            <person name="Andersen M.R."/>
        </authorList>
    </citation>
    <scope>NUCLEOTIDE SEQUENCE</scope>
    <source>
        <strain evidence="1">CBS 117612</strain>
    </source>
</reference>
<organism evidence="1">
    <name type="scientific">Aspergillus arachidicola</name>
    <dbReference type="NCBI Taxonomy" id="656916"/>
    <lineage>
        <taxon>Eukaryota</taxon>
        <taxon>Fungi</taxon>
        <taxon>Dikarya</taxon>
        <taxon>Ascomycota</taxon>
        <taxon>Pezizomycotina</taxon>
        <taxon>Eurotiomycetes</taxon>
        <taxon>Eurotiomycetidae</taxon>
        <taxon>Eurotiales</taxon>
        <taxon>Aspergillaceae</taxon>
        <taxon>Aspergillus</taxon>
        <taxon>Aspergillus subgen. Circumdati</taxon>
    </lineage>
</organism>